<keyword evidence="1" id="KW-0472">Membrane</keyword>
<reference evidence="2 3" key="1">
    <citation type="submission" date="2018-07" db="EMBL/GenBank/DDBJ databases">
        <title>Oceanihabitans testaceum sp. nov., isolated from marine sediment.</title>
        <authorList>
            <person name="Li C.-M."/>
        </authorList>
    </citation>
    <scope>NUCLEOTIDE SEQUENCE [LARGE SCALE GENOMIC DNA]</scope>
    <source>
        <strain evidence="2 3">S9-10</strain>
    </source>
</reference>
<keyword evidence="3" id="KW-1185">Reference proteome</keyword>
<organism evidence="2 3">
    <name type="scientific">Oceanihabitans sediminis</name>
    <dbReference type="NCBI Taxonomy" id="1812012"/>
    <lineage>
        <taxon>Bacteria</taxon>
        <taxon>Pseudomonadati</taxon>
        <taxon>Bacteroidota</taxon>
        <taxon>Flavobacteriia</taxon>
        <taxon>Flavobacteriales</taxon>
        <taxon>Flavobacteriaceae</taxon>
        <taxon>Oceanihabitans</taxon>
    </lineage>
</organism>
<keyword evidence="1" id="KW-1133">Transmembrane helix</keyword>
<accession>A0A368P790</accession>
<name>A0A368P790_9FLAO</name>
<keyword evidence="1" id="KW-0812">Transmembrane</keyword>
<dbReference type="Proteomes" id="UP000252249">
    <property type="component" value="Unassembled WGS sequence"/>
</dbReference>
<proteinExistence type="predicted"/>
<comment type="caution">
    <text evidence="2">The sequence shown here is derived from an EMBL/GenBank/DDBJ whole genome shotgun (WGS) entry which is preliminary data.</text>
</comment>
<dbReference type="AlphaFoldDB" id="A0A368P790"/>
<feature type="transmembrane region" description="Helical" evidence="1">
    <location>
        <begin position="114"/>
        <end position="132"/>
    </location>
</feature>
<sequence>MMSDNKKFSDDLDDMLGDAKEGAKKAADKAGDFAEGAKEKAKEFANEFSEDAKKVLADGKNVAIIAHITPIGWIIALVMNSGEKKNEYASFYIRQVLGLGILSLLSSLIPGIGWAISIIFTVLWILSLIGALSDEKKPTPILGEKFQEWFKSL</sequence>
<evidence type="ECO:0000256" key="1">
    <source>
        <dbReference type="SAM" id="Phobius"/>
    </source>
</evidence>
<protein>
    <submittedName>
        <fullName evidence="2">YtxH domain-containing protein</fullName>
    </submittedName>
</protein>
<evidence type="ECO:0000313" key="2">
    <source>
        <dbReference type="EMBL" id="RCU58160.1"/>
    </source>
</evidence>
<gene>
    <name evidence="2" type="ORF">DU428_01900</name>
</gene>
<feature type="transmembrane region" description="Helical" evidence="1">
    <location>
        <begin position="62"/>
        <end position="79"/>
    </location>
</feature>
<evidence type="ECO:0000313" key="3">
    <source>
        <dbReference type="Proteomes" id="UP000252249"/>
    </source>
</evidence>
<dbReference type="EMBL" id="QPIG01000001">
    <property type="protein sequence ID" value="RCU58160.1"/>
    <property type="molecule type" value="Genomic_DNA"/>
</dbReference>
<dbReference type="OrthoDB" id="6400719at2"/>